<sequence length="306" mass="32215">MTNVAKRCVVAGALCVAVLMTVLSVGGAAAAPRRPVPPRLPTVAELRQTVEDFLNPQAKNTRALRKMFTALERSLRGSGRVGLAITPVGTDAVVRFGTLTTGRAWSTLKVPVSLAAERHGGAQVPGWETKAIRASDNDAAGELWGSLGGGQASVNAVTAVLREGHDLTTHVSSEIDGPDSYPGYTQWAVADQSRFAANLPCMAGTAHLLSLMSTVESNQDWGIRKISRTGVTTAVKGGWGPVSSNTGKYVVRQLGIITTQRGQVGVSMIAVPRSGGFSDGTRMLTRMGTWLGRNVRLLPMGRCGLL</sequence>
<evidence type="ECO:0000313" key="3">
    <source>
        <dbReference type="Proteomes" id="UP000006023"/>
    </source>
</evidence>
<reference evidence="2 3" key="1">
    <citation type="submission" date="2011-11" db="EMBL/GenBank/DDBJ databases">
        <title>Whole genome shotgun sequence of Gordonia amarae NBRC 15530.</title>
        <authorList>
            <person name="Takarada H."/>
            <person name="Hosoyama A."/>
            <person name="Tsuchikane K."/>
            <person name="Katsumata H."/>
            <person name="Yamazaki S."/>
            <person name="Fujita N."/>
        </authorList>
    </citation>
    <scope>NUCLEOTIDE SEQUENCE [LARGE SCALE GENOMIC DNA]</scope>
    <source>
        <strain evidence="2 3">NBRC 15530</strain>
    </source>
</reference>
<dbReference type="eggNOG" id="COG2367">
    <property type="taxonomic scope" value="Bacteria"/>
</dbReference>
<organism evidence="2 3">
    <name type="scientific">Gordonia amarae NBRC 15530</name>
    <dbReference type="NCBI Taxonomy" id="1075090"/>
    <lineage>
        <taxon>Bacteria</taxon>
        <taxon>Bacillati</taxon>
        <taxon>Actinomycetota</taxon>
        <taxon>Actinomycetes</taxon>
        <taxon>Mycobacteriales</taxon>
        <taxon>Gordoniaceae</taxon>
        <taxon>Gordonia</taxon>
    </lineage>
</organism>
<dbReference type="Gene3D" id="3.40.710.10">
    <property type="entry name" value="DD-peptidase/beta-lactamase superfamily"/>
    <property type="match status" value="1"/>
</dbReference>
<comment type="caution">
    <text evidence="2">The sequence shown here is derived from an EMBL/GenBank/DDBJ whole genome shotgun (WGS) entry which is preliminary data.</text>
</comment>
<feature type="signal peptide" evidence="1">
    <location>
        <begin position="1"/>
        <end position="30"/>
    </location>
</feature>
<feature type="chain" id="PRO_5003495231" description="Serine hydrolase" evidence="1">
    <location>
        <begin position="31"/>
        <end position="306"/>
    </location>
</feature>
<keyword evidence="3" id="KW-1185">Reference proteome</keyword>
<dbReference type="InterPro" id="IPR012338">
    <property type="entry name" value="Beta-lactam/transpept-like"/>
</dbReference>
<dbReference type="EMBL" id="BAED01000033">
    <property type="protein sequence ID" value="GAB05302.1"/>
    <property type="molecule type" value="Genomic_DNA"/>
</dbReference>
<evidence type="ECO:0008006" key="4">
    <source>
        <dbReference type="Google" id="ProtNLM"/>
    </source>
</evidence>
<dbReference type="Proteomes" id="UP000006023">
    <property type="component" value="Unassembled WGS sequence"/>
</dbReference>
<dbReference type="STRING" id="1075090.GOAMR_33_01400"/>
<name>G7GNX7_9ACTN</name>
<dbReference type="SUPFAM" id="SSF56601">
    <property type="entry name" value="beta-lactamase/transpeptidase-like"/>
    <property type="match status" value="1"/>
</dbReference>
<gene>
    <name evidence="2" type="ORF">GOAMR_33_01400</name>
</gene>
<evidence type="ECO:0000313" key="2">
    <source>
        <dbReference type="EMBL" id="GAB05302.1"/>
    </source>
</evidence>
<evidence type="ECO:0000256" key="1">
    <source>
        <dbReference type="SAM" id="SignalP"/>
    </source>
</evidence>
<protein>
    <recommendedName>
        <fullName evidence="4">Serine hydrolase</fullName>
    </recommendedName>
</protein>
<accession>G7GNX7</accession>
<proteinExistence type="predicted"/>
<dbReference type="RefSeq" id="WP_005186114.1">
    <property type="nucleotide sequence ID" value="NZ_BAED01000033.1"/>
</dbReference>
<dbReference type="AlphaFoldDB" id="G7GNX7"/>
<keyword evidence="1" id="KW-0732">Signal</keyword>